<evidence type="ECO:0000313" key="3">
    <source>
        <dbReference type="Proteomes" id="UP000268014"/>
    </source>
</evidence>
<dbReference type="AlphaFoldDB" id="A0A0N4X6Y5"/>
<dbReference type="Proteomes" id="UP000268014">
    <property type="component" value="Unassembled WGS sequence"/>
</dbReference>
<proteinExistence type="predicted"/>
<dbReference type="WBParaSite" id="HPLM_0002012701-mRNA-1">
    <property type="protein sequence ID" value="HPLM_0002012701-mRNA-1"/>
    <property type="gene ID" value="HPLM_0002012701"/>
</dbReference>
<organism evidence="4">
    <name type="scientific">Haemonchus placei</name>
    <name type="common">Barber's pole worm</name>
    <dbReference type="NCBI Taxonomy" id="6290"/>
    <lineage>
        <taxon>Eukaryota</taxon>
        <taxon>Metazoa</taxon>
        <taxon>Ecdysozoa</taxon>
        <taxon>Nematoda</taxon>
        <taxon>Chromadorea</taxon>
        <taxon>Rhabditida</taxon>
        <taxon>Rhabditina</taxon>
        <taxon>Rhabditomorpha</taxon>
        <taxon>Strongyloidea</taxon>
        <taxon>Trichostrongylidae</taxon>
        <taxon>Haemonchus</taxon>
    </lineage>
</organism>
<keyword evidence="1" id="KW-1133">Transmembrane helix</keyword>
<sequence length="87" mass="9770">MENSTTPSGRRVCSGMTRSITNHHTSSSCRNHPWKETSLCLKIGSTTKRFAISPYELSFVAVVHISFVHSLVFVLPRICCHQFMSSI</sequence>
<name>A0A0N4X6Y5_HAEPC</name>
<feature type="transmembrane region" description="Helical" evidence="1">
    <location>
        <begin position="57"/>
        <end position="75"/>
    </location>
</feature>
<keyword evidence="1" id="KW-0472">Membrane</keyword>
<reference evidence="2 3" key="2">
    <citation type="submission" date="2018-11" db="EMBL/GenBank/DDBJ databases">
        <authorList>
            <consortium name="Pathogen Informatics"/>
        </authorList>
    </citation>
    <scope>NUCLEOTIDE SEQUENCE [LARGE SCALE GENOMIC DNA]</scope>
    <source>
        <strain evidence="2 3">MHpl1</strain>
    </source>
</reference>
<gene>
    <name evidence="2" type="ORF">HPLM_LOCUS20119</name>
</gene>
<evidence type="ECO:0000256" key="1">
    <source>
        <dbReference type="SAM" id="Phobius"/>
    </source>
</evidence>
<keyword evidence="1" id="KW-0812">Transmembrane</keyword>
<dbReference type="EMBL" id="UZAF01021870">
    <property type="protein sequence ID" value="VDO81582.1"/>
    <property type="molecule type" value="Genomic_DNA"/>
</dbReference>
<protein>
    <submittedName>
        <fullName evidence="4">Ovule protein</fullName>
    </submittedName>
</protein>
<accession>A0A0N4X6Y5</accession>
<evidence type="ECO:0000313" key="4">
    <source>
        <dbReference type="WBParaSite" id="HPLM_0002012701-mRNA-1"/>
    </source>
</evidence>
<evidence type="ECO:0000313" key="2">
    <source>
        <dbReference type="EMBL" id="VDO81582.1"/>
    </source>
</evidence>
<reference evidence="4" key="1">
    <citation type="submission" date="2017-02" db="UniProtKB">
        <authorList>
            <consortium name="WormBaseParasite"/>
        </authorList>
    </citation>
    <scope>IDENTIFICATION</scope>
</reference>
<keyword evidence="3" id="KW-1185">Reference proteome</keyword>